<dbReference type="Proteomes" id="UP001283361">
    <property type="component" value="Unassembled WGS sequence"/>
</dbReference>
<accession>A0AAE1DZM4</accession>
<feature type="region of interest" description="Disordered" evidence="1">
    <location>
        <begin position="105"/>
        <end position="131"/>
    </location>
</feature>
<feature type="region of interest" description="Disordered" evidence="1">
    <location>
        <begin position="44"/>
        <end position="83"/>
    </location>
</feature>
<dbReference type="EMBL" id="JAWDGP010001723">
    <property type="protein sequence ID" value="KAK3788864.1"/>
    <property type="molecule type" value="Genomic_DNA"/>
</dbReference>
<protein>
    <submittedName>
        <fullName evidence="2">Uncharacterized protein</fullName>
    </submittedName>
</protein>
<keyword evidence="3" id="KW-1185">Reference proteome</keyword>
<evidence type="ECO:0000313" key="3">
    <source>
        <dbReference type="Proteomes" id="UP001283361"/>
    </source>
</evidence>
<comment type="caution">
    <text evidence="2">The sequence shown here is derived from an EMBL/GenBank/DDBJ whole genome shotgun (WGS) entry which is preliminary data.</text>
</comment>
<proteinExistence type="predicted"/>
<reference evidence="2" key="1">
    <citation type="journal article" date="2023" name="G3 (Bethesda)">
        <title>A reference genome for the long-term kleptoplast-retaining sea slug Elysia crispata morphotype clarki.</title>
        <authorList>
            <person name="Eastman K.E."/>
            <person name="Pendleton A.L."/>
            <person name="Shaikh M.A."/>
            <person name="Suttiyut T."/>
            <person name="Ogas R."/>
            <person name="Tomko P."/>
            <person name="Gavelis G."/>
            <person name="Widhalm J.R."/>
            <person name="Wisecaver J.H."/>
        </authorList>
    </citation>
    <scope>NUCLEOTIDE SEQUENCE</scope>
    <source>
        <strain evidence="2">ECLA1</strain>
    </source>
</reference>
<evidence type="ECO:0000256" key="1">
    <source>
        <dbReference type="SAM" id="MobiDB-lite"/>
    </source>
</evidence>
<evidence type="ECO:0000313" key="2">
    <source>
        <dbReference type="EMBL" id="KAK3788864.1"/>
    </source>
</evidence>
<feature type="compositionally biased region" description="Acidic residues" evidence="1">
    <location>
        <begin position="49"/>
        <end position="81"/>
    </location>
</feature>
<organism evidence="2 3">
    <name type="scientific">Elysia crispata</name>
    <name type="common">lettuce slug</name>
    <dbReference type="NCBI Taxonomy" id="231223"/>
    <lineage>
        <taxon>Eukaryota</taxon>
        <taxon>Metazoa</taxon>
        <taxon>Spiralia</taxon>
        <taxon>Lophotrochozoa</taxon>
        <taxon>Mollusca</taxon>
        <taxon>Gastropoda</taxon>
        <taxon>Heterobranchia</taxon>
        <taxon>Euthyneura</taxon>
        <taxon>Panpulmonata</taxon>
        <taxon>Sacoglossa</taxon>
        <taxon>Placobranchoidea</taxon>
        <taxon>Plakobranchidae</taxon>
        <taxon>Elysia</taxon>
    </lineage>
</organism>
<sequence>MADLSWSGGSKPGESNSMVGCGLSYTGNKQCLSSQSPCLVIDENYCNEHDDDDDDDDDDDGDDDNYNDDDDEEEEEKDNFDDDSKFTSMLAFIFARKLSTPETKGSSIDFALGNSGPTGRGPIDSTLMMES</sequence>
<dbReference type="AlphaFoldDB" id="A0AAE1DZM4"/>
<gene>
    <name evidence="2" type="ORF">RRG08_019252</name>
</gene>
<name>A0AAE1DZM4_9GAST</name>